<sequence>MSEQKFVEFGTGGNQVGVEVEDELNNGFVENFLAAHNVKQAREVFNDLFIPASVNLTAEEKDLIFKRILELRDRIR</sequence>
<organism evidence="1 2">
    <name type="scientific">Candidatus Magasanikbacteria bacterium CG10_big_fil_rev_8_21_14_0_10_36_16</name>
    <dbReference type="NCBI Taxonomy" id="1974645"/>
    <lineage>
        <taxon>Bacteria</taxon>
        <taxon>Candidatus Magasanikiibacteriota</taxon>
    </lineage>
</organism>
<name>A0A2H0TZR5_9BACT</name>
<dbReference type="EMBL" id="PFBU01000082">
    <property type="protein sequence ID" value="PIR77943.1"/>
    <property type="molecule type" value="Genomic_DNA"/>
</dbReference>
<comment type="caution">
    <text evidence="1">The sequence shown here is derived from an EMBL/GenBank/DDBJ whole genome shotgun (WGS) entry which is preliminary data.</text>
</comment>
<reference evidence="2" key="1">
    <citation type="submission" date="2017-09" db="EMBL/GenBank/DDBJ databases">
        <title>Depth-based differentiation of microbial function through sediment-hosted aquifers and enrichment of novel symbionts in the deep terrestrial subsurface.</title>
        <authorList>
            <person name="Probst A.J."/>
            <person name="Ladd B."/>
            <person name="Jarett J.K."/>
            <person name="Geller-Mcgrath D.E."/>
            <person name="Sieber C.M.K."/>
            <person name="Emerson J.B."/>
            <person name="Anantharaman K."/>
            <person name="Thomas B.C."/>
            <person name="Malmstrom R."/>
            <person name="Stieglmeier M."/>
            <person name="Klingl A."/>
            <person name="Woyke T."/>
            <person name="Ryan C.M."/>
            <person name="Banfield J.F."/>
        </authorList>
    </citation>
    <scope>NUCLEOTIDE SEQUENCE [LARGE SCALE GENOMIC DNA]</scope>
</reference>
<protein>
    <submittedName>
        <fullName evidence="1">Uncharacterized protein</fullName>
    </submittedName>
</protein>
<dbReference type="Proteomes" id="UP000230852">
    <property type="component" value="Unassembled WGS sequence"/>
</dbReference>
<gene>
    <name evidence="1" type="ORF">COU28_04315</name>
</gene>
<proteinExistence type="predicted"/>
<dbReference type="AlphaFoldDB" id="A0A2H0TZR5"/>
<evidence type="ECO:0000313" key="2">
    <source>
        <dbReference type="Proteomes" id="UP000230852"/>
    </source>
</evidence>
<accession>A0A2H0TZR5</accession>
<evidence type="ECO:0000313" key="1">
    <source>
        <dbReference type="EMBL" id="PIR77943.1"/>
    </source>
</evidence>